<reference evidence="1" key="1">
    <citation type="submission" date="2023-04" db="EMBL/GenBank/DDBJ databases">
        <title>Phytophthora fragariaefolia NBRC 109709.</title>
        <authorList>
            <person name="Ichikawa N."/>
            <person name="Sato H."/>
            <person name="Tonouchi N."/>
        </authorList>
    </citation>
    <scope>NUCLEOTIDE SEQUENCE</scope>
    <source>
        <strain evidence="1">NBRC 109709</strain>
    </source>
</reference>
<sequence length="185" mass="20788">MSILYEPSIPTSCFCQPEVSEDQVSLTEILAMLDGVLDSDLSAEALLHEKVSVSEVKSTSLRTLQPFARSKDGINETKSKRGRRLTTERPRLRNKGKIDILRREVMTLEEELEALWHTRANPKGCRINSLWKTIALEQSQEREKAETQNKALKSLLSAQCTLTTSLSGVLSEWTNLPTPDLSFSI</sequence>
<proteinExistence type="predicted"/>
<evidence type="ECO:0000313" key="1">
    <source>
        <dbReference type="EMBL" id="GMF61832.1"/>
    </source>
</evidence>
<dbReference type="Proteomes" id="UP001165121">
    <property type="component" value="Unassembled WGS sequence"/>
</dbReference>
<comment type="caution">
    <text evidence="1">The sequence shown here is derived from an EMBL/GenBank/DDBJ whole genome shotgun (WGS) entry which is preliminary data.</text>
</comment>
<dbReference type="OrthoDB" id="108348at2759"/>
<dbReference type="EMBL" id="BSXT01006045">
    <property type="protein sequence ID" value="GMF61832.1"/>
    <property type="molecule type" value="Genomic_DNA"/>
</dbReference>
<protein>
    <submittedName>
        <fullName evidence="1">Unnamed protein product</fullName>
    </submittedName>
</protein>
<name>A0A9W6YAU2_9STRA</name>
<organism evidence="1 2">
    <name type="scientific">Phytophthora fragariaefolia</name>
    <dbReference type="NCBI Taxonomy" id="1490495"/>
    <lineage>
        <taxon>Eukaryota</taxon>
        <taxon>Sar</taxon>
        <taxon>Stramenopiles</taxon>
        <taxon>Oomycota</taxon>
        <taxon>Peronosporomycetes</taxon>
        <taxon>Peronosporales</taxon>
        <taxon>Peronosporaceae</taxon>
        <taxon>Phytophthora</taxon>
    </lineage>
</organism>
<accession>A0A9W6YAU2</accession>
<evidence type="ECO:0000313" key="2">
    <source>
        <dbReference type="Proteomes" id="UP001165121"/>
    </source>
</evidence>
<gene>
    <name evidence="1" type="ORF">Pfra01_002693000</name>
</gene>
<dbReference type="AlphaFoldDB" id="A0A9W6YAU2"/>
<keyword evidence="2" id="KW-1185">Reference proteome</keyword>